<feature type="domain" description="Calcineurin-like phosphoesterase" evidence="8">
    <location>
        <begin position="1"/>
        <end position="142"/>
    </location>
</feature>
<feature type="domain" description="Nuclease SbcCD subunit D C-terminal" evidence="9">
    <location>
        <begin position="267"/>
        <end position="357"/>
    </location>
</feature>
<keyword evidence="7" id="KW-0235">DNA replication</keyword>
<dbReference type="PANTHER" id="PTHR30337">
    <property type="entry name" value="COMPONENT OF ATP-DEPENDENT DSDNA EXONUCLEASE"/>
    <property type="match status" value="1"/>
</dbReference>
<dbReference type="Pfam" id="PF00149">
    <property type="entry name" value="Metallophos"/>
    <property type="match status" value="1"/>
</dbReference>
<evidence type="ECO:0000256" key="2">
    <source>
        <dbReference type="ARBA" id="ARBA00011322"/>
    </source>
</evidence>
<dbReference type="GO" id="GO:0006310">
    <property type="term" value="P:DNA recombination"/>
    <property type="evidence" value="ECO:0007669"/>
    <property type="project" value="UniProtKB-KW"/>
</dbReference>
<dbReference type="NCBIfam" id="TIGR00619">
    <property type="entry name" value="sbcd"/>
    <property type="match status" value="1"/>
</dbReference>
<gene>
    <name evidence="7" type="primary">sbcD</name>
    <name evidence="10" type="ORF">FYJ65_08315</name>
</gene>
<dbReference type="Pfam" id="PF12320">
    <property type="entry name" value="SbcD_C"/>
    <property type="match status" value="1"/>
</dbReference>
<evidence type="ECO:0000259" key="9">
    <source>
        <dbReference type="Pfam" id="PF12320"/>
    </source>
</evidence>
<keyword evidence="5 7" id="KW-0378">Hydrolase</keyword>
<evidence type="ECO:0000313" key="10">
    <source>
        <dbReference type="EMBL" id="MST71307.1"/>
    </source>
</evidence>
<name>A0A6N7X756_9FIRM</name>
<dbReference type="InterPro" id="IPR004593">
    <property type="entry name" value="SbcD"/>
</dbReference>
<dbReference type="InterPro" id="IPR050535">
    <property type="entry name" value="DNA_Repair-Maintenance_Comp"/>
</dbReference>
<protein>
    <recommendedName>
        <fullName evidence="3 7">Nuclease SbcCD subunit D</fullName>
    </recommendedName>
</protein>
<dbReference type="CDD" id="cd00840">
    <property type="entry name" value="MPP_Mre11_N"/>
    <property type="match status" value="1"/>
</dbReference>
<evidence type="ECO:0000256" key="1">
    <source>
        <dbReference type="ARBA" id="ARBA00010555"/>
    </source>
</evidence>
<evidence type="ECO:0000256" key="5">
    <source>
        <dbReference type="ARBA" id="ARBA00022801"/>
    </source>
</evidence>
<dbReference type="InterPro" id="IPR029052">
    <property type="entry name" value="Metallo-depent_PP-like"/>
</dbReference>
<dbReference type="Gene3D" id="3.60.21.10">
    <property type="match status" value="1"/>
</dbReference>
<keyword evidence="7" id="KW-0255">Endonuclease</keyword>
<dbReference type="GO" id="GO:0008408">
    <property type="term" value="F:3'-5' exonuclease activity"/>
    <property type="evidence" value="ECO:0007669"/>
    <property type="project" value="InterPro"/>
</dbReference>
<proteinExistence type="inferred from homology"/>
<keyword evidence="6 7" id="KW-0269">Exonuclease</keyword>
<evidence type="ECO:0000256" key="3">
    <source>
        <dbReference type="ARBA" id="ARBA00013365"/>
    </source>
</evidence>
<evidence type="ECO:0000256" key="4">
    <source>
        <dbReference type="ARBA" id="ARBA00022722"/>
    </source>
</evidence>
<keyword evidence="11" id="KW-1185">Reference proteome</keyword>
<dbReference type="InterPro" id="IPR041796">
    <property type="entry name" value="Mre11_N"/>
</dbReference>
<dbReference type="InterPro" id="IPR004843">
    <property type="entry name" value="Calcineurin-like_PHP"/>
</dbReference>
<dbReference type="AlphaFoldDB" id="A0A6N7X756"/>
<keyword evidence="4 7" id="KW-0540">Nuclease</keyword>
<accession>A0A6N7X756</accession>
<evidence type="ECO:0000256" key="6">
    <source>
        <dbReference type="ARBA" id="ARBA00022839"/>
    </source>
</evidence>
<comment type="subunit">
    <text evidence="2 7">Heterodimer of SbcC and SbcD.</text>
</comment>
<dbReference type="RefSeq" id="WP_154554872.1">
    <property type="nucleotide sequence ID" value="NZ_VUNA01000019.1"/>
</dbReference>
<dbReference type="EMBL" id="VUNA01000019">
    <property type="protein sequence ID" value="MST71307.1"/>
    <property type="molecule type" value="Genomic_DNA"/>
</dbReference>
<dbReference type="GO" id="GO:0004519">
    <property type="term" value="F:endonuclease activity"/>
    <property type="evidence" value="ECO:0007669"/>
    <property type="project" value="UniProtKB-KW"/>
</dbReference>
<dbReference type="SUPFAM" id="SSF56300">
    <property type="entry name" value="Metallo-dependent phosphatases"/>
    <property type="match status" value="1"/>
</dbReference>
<keyword evidence="7" id="KW-0233">DNA recombination</keyword>
<dbReference type="Proteomes" id="UP000469424">
    <property type="component" value="Unassembled WGS sequence"/>
</dbReference>
<evidence type="ECO:0000256" key="7">
    <source>
        <dbReference type="RuleBase" id="RU363069"/>
    </source>
</evidence>
<comment type="function">
    <text evidence="7">SbcCD cleaves DNA hairpin structures. These structures can inhibit DNA replication and are intermediates in certain DNA recombination reactions. The complex acts as a 3'-&gt;5' double strand exonuclease that can open hairpins. It also has a 5' single-strand endonuclease activity.</text>
</comment>
<sequence>MKLMHLADLHLGKRVNGFSMMEDQEYILNRILEIMEEEQPDGLLIAGDVYDKTIPPAEAVRLMDDFLTAVAAKHVPVFLISGNHDSAERVAFGHQLMQGSGIWISPMYDGTIRHHTLEDRWGEVNIYLIPFLRPSVVRSFFPDVEIEDYTDALRTIIEDLQVDTSRRNVVLAHQFVTAAGALPETCDSEQLSVGGLDRVDGSVFSPFDYTALGHLHGPQRVGSETIRYAGSPLKYSFSELHQKKSVTVAELRAKGETEIRQIPLQPRREMIELRGTFEEILEEARKKGELQTDYYHMILTDETDVVDALSRLREYYPNIMLLDYDNRRTRSQKEVEQLDRVEERTPGELFAALYEQQNGQEMDSDRKEYLDGLIREIWEEQV</sequence>
<evidence type="ECO:0000313" key="11">
    <source>
        <dbReference type="Proteomes" id="UP000469424"/>
    </source>
</evidence>
<reference evidence="10 11" key="1">
    <citation type="submission" date="2019-08" db="EMBL/GenBank/DDBJ databases">
        <title>In-depth cultivation of the pig gut microbiome towards novel bacterial diversity and tailored functional studies.</title>
        <authorList>
            <person name="Wylensek D."/>
            <person name="Hitch T.C.A."/>
            <person name="Clavel T."/>
        </authorList>
    </citation>
    <scope>NUCLEOTIDE SEQUENCE [LARGE SCALE GENOMIC DNA]</scope>
    <source>
        <strain evidence="10 11">WCA-MUC-591-APC-4B</strain>
    </source>
</reference>
<evidence type="ECO:0000259" key="8">
    <source>
        <dbReference type="Pfam" id="PF00149"/>
    </source>
</evidence>
<dbReference type="GO" id="GO:0006260">
    <property type="term" value="P:DNA replication"/>
    <property type="evidence" value="ECO:0007669"/>
    <property type="project" value="UniProtKB-KW"/>
</dbReference>
<comment type="similarity">
    <text evidence="1 7">Belongs to the SbcD family.</text>
</comment>
<dbReference type="InterPro" id="IPR026843">
    <property type="entry name" value="SbcD_C"/>
</dbReference>
<comment type="caution">
    <text evidence="10">The sequence shown here is derived from an EMBL/GenBank/DDBJ whole genome shotgun (WGS) entry which is preliminary data.</text>
</comment>
<organism evidence="10 11">
    <name type="scientific">Mogibacterium kristiansenii</name>
    <dbReference type="NCBI Taxonomy" id="2606708"/>
    <lineage>
        <taxon>Bacteria</taxon>
        <taxon>Bacillati</taxon>
        <taxon>Bacillota</taxon>
        <taxon>Clostridia</taxon>
        <taxon>Peptostreptococcales</taxon>
        <taxon>Anaerovoracaceae</taxon>
        <taxon>Mogibacterium</taxon>
    </lineage>
</organism>
<dbReference type="PANTHER" id="PTHR30337:SF0">
    <property type="entry name" value="NUCLEASE SBCCD SUBUNIT D"/>
    <property type="match status" value="1"/>
</dbReference>